<evidence type="ECO:0000313" key="2">
    <source>
        <dbReference type="Proteomes" id="UP001626550"/>
    </source>
</evidence>
<comment type="caution">
    <text evidence="1">The sequence shown here is derived from an EMBL/GenBank/DDBJ whole genome shotgun (WGS) entry which is preliminary data.</text>
</comment>
<keyword evidence="2" id="KW-1185">Reference proteome</keyword>
<protein>
    <recommendedName>
        <fullName evidence="3">Eukaryotic elongation factor 2 kinase</fullName>
    </recommendedName>
</protein>
<evidence type="ECO:0008006" key="3">
    <source>
        <dbReference type="Google" id="ProtNLM"/>
    </source>
</evidence>
<evidence type="ECO:0000313" key="1">
    <source>
        <dbReference type="EMBL" id="KAL3308259.1"/>
    </source>
</evidence>
<organism evidence="1 2">
    <name type="scientific">Cichlidogyrus casuarinus</name>
    <dbReference type="NCBI Taxonomy" id="1844966"/>
    <lineage>
        <taxon>Eukaryota</taxon>
        <taxon>Metazoa</taxon>
        <taxon>Spiralia</taxon>
        <taxon>Lophotrochozoa</taxon>
        <taxon>Platyhelminthes</taxon>
        <taxon>Monogenea</taxon>
        <taxon>Monopisthocotylea</taxon>
        <taxon>Dactylogyridea</taxon>
        <taxon>Ancyrocephalidae</taxon>
        <taxon>Cichlidogyrus</taxon>
    </lineage>
</organism>
<dbReference type="AlphaFoldDB" id="A0ABD2PLZ1"/>
<gene>
    <name evidence="1" type="ORF">Ciccas_013210</name>
</gene>
<dbReference type="Proteomes" id="UP001626550">
    <property type="component" value="Unassembled WGS sequence"/>
</dbReference>
<reference evidence="1 2" key="1">
    <citation type="submission" date="2024-11" db="EMBL/GenBank/DDBJ databases">
        <title>Adaptive evolution of stress response genes in parasites aligns with host niche diversity.</title>
        <authorList>
            <person name="Hahn C."/>
            <person name="Resl P."/>
        </authorList>
    </citation>
    <scope>NUCLEOTIDE SEQUENCE [LARGE SCALE GENOMIC DNA]</scope>
    <source>
        <strain evidence="1">EGGRZ-B1_66</strain>
        <tissue evidence="1">Body</tissue>
    </source>
</reference>
<sequence length="124" mass="14110">MKGYQLMMAAARFGDRSAMLFIAETNYLGSKENDFQADWNVAQHWYNQALPVTTNNSKADESSDSHEMHDHGISMSFSSLDEWPLHRLYARIAELYTKGGHGLPKNHPKACEINYSLLNICEVE</sequence>
<accession>A0ABD2PLZ1</accession>
<name>A0ABD2PLZ1_9PLAT</name>
<dbReference type="EMBL" id="JBJKFK010005555">
    <property type="protein sequence ID" value="KAL3308259.1"/>
    <property type="molecule type" value="Genomic_DNA"/>
</dbReference>
<proteinExistence type="predicted"/>